<sequence>MLDLDALINTGVSASEKMDKLSREFEEFAVRAHEVLTGKAFQIRDIEVKLDLEPGRFSARLRDGPVVQFVLTVGIDAQGATRGYVNAYMRNEFSVDPFKHLGMFSFNADGEMEERDKEGNLLEIGGGSHAAGLVLRYLIASLQP</sequence>
<comment type="caution">
    <text evidence="1">The sequence shown here is derived from an EMBL/GenBank/DDBJ whole genome shotgun (WGS) entry which is preliminary data.</text>
</comment>
<accession>A0ABU1ZQF6</accession>
<reference evidence="1 2" key="1">
    <citation type="submission" date="2023-07" db="EMBL/GenBank/DDBJ databases">
        <title>Sorghum-associated microbial communities from plants grown in Nebraska, USA.</title>
        <authorList>
            <person name="Schachtman D."/>
        </authorList>
    </citation>
    <scope>NUCLEOTIDE SEQUENCE [LARGE SCALE GENOMIC DNA]</scope>
    <source>
        <strain evidence="1 2">BE308</strain>
    </source>
</reference>
<protein>
    <recommendedName>
        <fullName evidence="3">SCP2 domain-containing protein</fullName>
    </recommendedName>
</protein>
<gene>
    <name evidence="1" type="ORF">J2X15_003087</name>
</gene>
<dbReference type="EMBL" id="JAVDXO010000007">
    <property type="protein sequence ID" value="MDR7307783.1"/>
    <property type="molecule type" value="Genomic_DNA"/>
</dbReference>
<organism evidence="1 2">
    <name type="scientific">Rhodoferax saidenbachensis</name>
    <dbReference type="NCBI Taxonomy" id="1484693"/>
    <lineage>
        <taxon>Bacteria</taxon>
        <taxon>Pseudomonadati</taxon>
        <taxon>Pseudomonadota</taxon>
        <taxon>Betaproteobacteria</taxon>
        <taxon>Burkholderiales</taxon>
        <taxon>Comamonadaceae</taxon>
        <taxon>Rhodoferax</taxon>
    </lineage>
</organism>
<keyword evidence="2" id="KW-1185">Reference proteome</keyword>
<evidence type="ECO:0008006" key="3">
    <source>
        <dbReference type="Google" id="ProtNLM"/>
    </source>
</evidence>
<dbReference type="RefSeq" id="WP_310344276.1">
    <property type="nucleotide sequence ID" value="NZ_JAVDXO010000007.1"/>
</dbReference>
<evidence type="ECO:0000313" key="2">
    <source>
        <dbReference type="Proteomes" id="UP001268089"/>
    </source>
</evidence>
<dbReference type="Proteomes" id="UP001268089">
    <property type="component" value="Unassembled WGS sequence"/>
</dbReference>
<proteinExistence type="predicted"/>
<evidence type="ECO:0000313" key="1">
    <source>
        <dbReference type="EMBL" id="MDR7307783.1"/>
    </source>
</evidence>
<name>A0ABU1ZQF6_9BURK</name>